<evidence type="ECO:0000256" key="5">
    <source>
        <dbReference type="ARBA" id="ARBA00023002"/>
    </source>
</evidence>
<keyword evidence="2" id="KW-0001">2Fe-2S</keyword>
<dbReference type="Gene3D" id="4.10.260.20">
    <property type="entry name" value="Iron hydrogenase, small subunit"/>
    <property type="match status" value="1"/>
</dbReference>
<dbReference type="PANTHER" id="PTHR11615">
    <property type="entry name" value="NITRATE, FORMATE, IRON DEHYDROGENASE"/>
    <property type="match status" value="1"/>
</dbReference>
<dbReference type="Gene3D" id="3.40.950.10">
    <property type="entry name" value="Fe-only Hydrogenase (Larger Subunit), Chain L, domain 3"/>
    <property type="match status" value="1"/>
</dbReference>
<dbReference type="Pfam" id="PF22117">
    <property type="entry name" value="Fer4_Nqo3"/>
    <property type="match status" value="1"/>
</dbReference>
<feature type="domain" description="2Fe-2S ferredoxin-type" evidence="8">
    <location>
        <begin position="2"/>
        <end position="85"/>
    </location>
</feature>
<dbReference type="InterPro" id="IPR001041">
    <property type="entry name" value="2Fe-2S_ferredoxin-type"/>
</dbReference>
<sequence length="591" mass="64960">METVKLTIDNKAVEVEKGTTIYKAAKKLGIDIPVLCYMDLHDLGIENKPAGCRICVVEVEGRRNLAPSCSTNCTEGLVVKTHTPRVINARRTVMELILSDHPKDCLICPKSGRCDLQDMAVKLGIRHIPGQEFAEMSTYRKDTSPAIIRDMDKCIMCRRCETMCNDFQTVGALSGVNRGFMSCVAPAFEQDLDKSPCTYCGQCVAVCPTGALTEVDHTPKVIRAIADPKKTVIVQTAPAVRVALGEEFGLKPGTLVTGKMTAALRQLGFDYVFDTDFGADLTIMEEGTEMLTRLGKFLEGDKDVKLPILTSCCPGWVTFFENNYPDMLDVPSTAKSPQQMFGAIAKSYFAEQLGKTREELVVVSVMPCLAKKYECQRDEFKVDGNPDVDFSISTRELAHLIKESNINFAEIAEEDFDRPMGESTGAAVIFGTTGGVIEAAVRTAYELQTGKKLERLDFTELRGLDGIRSATIDFNGLPVNIGIAHGLGNARKLLDSVRAGEVNFHAIEIMACPGGCIGGGGQPLHHGNIAIIKARQEAIYREDAGKPIRKSHENPYIIKLYEEFLGKPMSEKAHHLLHTAYFDRSKKDIFI</sequence>
<dbReference type="InterPro" id="IPR013352">
    <property type="entry name" value="Fe_hydrogenase_subset"/>
</dbReference>
<evidence type="ECO:0000259" key="10">
    <source>
        <dbReference type="PROSITE" id="PS51839"/>
    </source>
</evidence>
<evidence type="ECO:0000256" key="1">
    <source>
        <dbReference type="ARBA" id="ARBA00022485"/>
    </source>
</evidence>
<proteinExistence type="predicted"/>
<dbReference type="FunFam" id="3.30.70.20:FF:000035">
    <property type="entry name" value="Iron hydrogenase 1"/>
    <property type="match status" value="1"/>
</dbReference>
<dbReference type="InterPro" id="IPR036010">
    <property type="entry name" value="2Fe-2S_ferredoxin-like_sf"/>
</dbReference>
<dbReference type="FunFam" id="4.10.260.20:FF:000001">
    <property type="entry name" value="NADP-reducing hydrogenase subunit HndD"/>
    <property type="match status" value="1"/>
</dbReference>
<dbReference type="InterPro" id="IPR050340">
    <property type="entry name" value="Cytosolic_Fe-S_CAF"/>
</dbReference>
<dbReference type="GO" id="GO:0051539">
    <property type="term" value="F:4 iron, 4 sulfur cluster binding"/>
    <property type="evidence" value="ECO:0007669"/>
    <property type="project" value="UniProtKB-KW"/>
</dbReference>
<dbReference type="STRING" id="1640674.SAMN05216323_104515"/>
<evidence type="ECO:0000256" key="2">
    <source>
        <dbReference type="ARBA" id="ARBA00022714"/>
    </source>
</evidence>
<keyword evidence="6" id="KW-0408">Iron</keyword>
<dbReference type="EMBL" id="FMYP01000045">
    <property type="protein sequence ID" value="SDC70364.1"/>
    <property type="molecule type" value="Genomic_DNA"/>
</dbReference>
<dbReference type="Proteomes" id="UP000199452">
    <property type="component" value="Unassembled WGS sequence"/>
</dbReference>
<reference evidence="11 12" key="1">
    <citation type="submission" date="2016-09" db="EMBL/GenBank/DDBJ databases">
        <authorList>
            <person name="Capua I."/>
            <person name="De Benedictis P."/>
            <person name="Joannis T."/>
            <person name="Lombin L.H."/>
            <person name="Cattoli G."/>
        </authorList>
    </citation>
    <scope>NUCLEOTIDE SEQUENCE [LARGE SCALE GENOMIC DNA]</scope>
    <source>
        <strain evidence="11 12">A7P-90m</strain>
    </source>
</reference>
<dbReference type="Gene3D" id="3.10.20.740">
    <property type="match status" value="1"/>
</dbReference>
<dbReference type="InterPro" id="IPR036991">
    <property type="entry name" value="Fe_hydrogenase_ssu_sf"/>
</dbReference>
<keyword evidence="5" id="KW-0560">Oxidoreductase</keyword>
<evidence type="ECO:0000256" key="7">
    <source>
        <dbReference type="ARBA" id="ARBA00023014"/>
    </source>
</evidence>
<keyword evidence="1" id="KW-0004">4Fe-4S</keyword>
<keyword evidence="4" id="KW-0677">Repeat</keyword>
<keyword evidence="7" id="KW-0411">Iron-sulfur</keyword>
<dbReference type="SUPFAM" id="SSF53920">
    <property type="entry name" value="Fe-only hydrogenase"/>
    <property type="match status" value="1"/>
</dbReference>
<dbReference type="Gene3D" id="3.40.50.1780">
    <property type="match status" value="1"/>
</dbReference>
<feature type="domain" description="4Fe-4S His(Cys)3-ligated-type" evidence="10">
    <location>
        <begin position="85"/>
        <end position="124"/>
    </location>
</feature>
<dbReference type="InterPro" id="IPR004108">
    <property type="entry name" value="Fe_hydrogenase_lsu_C"/>
</dbReference>
<accession>A0A1G6NSK9</accession>
<dbReference type="OrthoDB" id="9805142at2"/>
<keyword evidence="3" id="KW-0479">Metal-binding</keyword>
<evidence type="ECO:0000313" key="12">
    <source>
        <dbReference type="Proteomes" id="UP000199452"/>
    </source>
</evidence>
<feature type="domain" description="4Fe-4S ferredoxin-type" evidence="9">
    <location>
        <begin position="145"/>
        <end position="175"/>
    </location>
</feature>
<dbReference type="RefSeq" id="WP_092439231.1">
    <property type="nucleotide sequence ID" value="NZ_FMYP01000045.1"/>
</dbReference>
<evidence type="ECO:0000256" key="3">
    <source>
        <dbReference type="ARBA" id="ARBA00022723"/>
    </source>
</evidence>
<dbReference type="AlphaFoldDB" id="A0A1G6NSK9"/>
<evidence type="ECO:0000256" key="4">
    <source>
        <dbReference type="ARBA" id="ARBA00022737"/>
    </source>
</evidence>
<name>A0A1G6NSK9_9BACT</name>
<dbReference type="PROSITE" id="PS00198">
    <property type="entry name" value="4FE4S_FER_1"/>
    <property type="match status" value="1"/>
</dbReference>
<feature type="domain" description="4Fe-4S ferredoxin-type" evidence="9">
    <location>
        <begin position="188"/>
        <end position="217"/>
    </location>
</feature>
<keyword evidence="12" id="KW-1185">Reference proteome</keyword>
<dbReference type="InterPro" id="IPR054351">
    <property type="entry name" value="NADH_UbQ_OxRdtase_ferredoxin"/>
</dbReference>
<dbReference type="Pfam" id="PF02906">
    <property type="entry name" value="Fe_hyd_lg_C"/>
    <property type="match status" value="1"/>
</dbReference>
<dbReference type="SMART" id="SM00902">
    <property type="entry name" value="Fe_hyd_SSU"/>
    <property type="match status" value="1"/>
</dbReference>
<dbReference type="PROSITE" id="PS51379">
    <property type="entry name" value="4FE4S_FER_2"/>
    <property type="match status" value="2"/>
</dbReference>
<evidence type="ECO:0000259" key="9">
    <source>
        <dbReference type="PROSITE" id="PS51379"/>
    </source>
</evidence>
<dbReference type="PROSITE" id="PS51085">
    <property type="entry name" value="2FE2S_FER_2"/>
    <property type="match status" value="1"/>
</dbReference>
<dbReference type="CDD" id="cd00207">
    <property type="entry name" value="fer2"/>
    <property type="match status" value="1"/>
</dbReference>
<protein>
    <submittedName>
        <fullName evidence="11">NAD(P)-dependent iron-only hydrogenase catalytic subunit</fullName>
    </submittedName>
</protein>
<dbReference type="GO" id="GO:0051537">
    <property type="term" value="F:2 iron, 2 sulfur cluster binding"/>
    <property type="evidence" value="ECO:0007669"/>
    <property type="project" value="UniProtKB-KW"/>
</dbReference>
<dbReference type="NCBIfam" id="TIGR02512">
    <property type="entry name" value="FeFe_hydrog_A"/>
    <property type="match status" value="1"/>
</dbReference>
<dbReference type="InterPro" id="IPR003149">
    <property type="entry name" value="Fe_hydrogenase_ssu"/>
</dbReference>
<organism evidence="11 12">
    <name type="scientific">Williamwhitmania taraxaci</name>
    <dbReference type="NCBI Taxonomy" id="1640674"/>
    <lineage>
        <taxon>Bacteria</taxon>
        <taxon>Pseudomonadati</taxon>
        <taxon>Bacteroidota</taxon>
        <taxon>Bacteroidia</taxon>
        <taxon>Bacteroidales</taxon>
        <taxon>Williamwhitmaniaceae</taxon>
        <taxon>Williamwhitmania</taxon>
    </lineage>
</organism>
<dbReference type="InterPro" id="IPR019574">
    <property type="entry name" value="NADH_UbQ_OxRdtase_Gsu_4Fe4S-bd"/>
</dbReference>
<dbReference type="SUPFAM" id="SSF54292">
    <property type="entry name" value="2Fe-2S ferredoxin-like"/>
    <property type="match status" value="1"/>
</dbReference>
<dbReference type="GO" id="GO:0005506">
    <property type="term" value="F:iron ion binding"/>
    <property type="evidence" value="ECO:0007669"/>
    <property type="project" value="InterPro"/>
</dbReference>
<dbReference type="SMART" id="SM00929">
    <property type="entry name" value="NADH-G_4Fe-4S_3"/>
    <property type="match status" value="1"/>
</dbReference>
<dbReference type="InterPro" id="IPR009016">
    <property type="entry name" value="Fe_hydrogenase"/>
</dbReference>
<dbReference type="NCBIfam" id="NF040763">
    <property type="entry name" value="FeFe_hydrog_A6"/>
    <property type="match status" value="1"/>
</dbReference>
<dbReference type="FunFam" id="3.10.20.740:FF:000005">
    <property type="entry name" value="NADH:ubiquinone oxidoreductase subunit"/>
    <property type="match status" value="1"/>
</dbReference>
<dbReference type="PROSITE" id="PS51839">
    <property type="entry name" value="4FE4S_HC3"/>
    <property type="match status" value="1"/>
</dbReference>
<dbReference type="SUPFAM" id="SSF54862">
    <property type="entry name" value="4Fe-4S ferredoxins"/>
    <property type="match status" value="1"/>
</dbReference>
<dbReference type="InterPro" id="IPR017896">
    <property type="entry name" value="4Fe4S_Fe-S-bd"/>
</dbReference>
<dbReference type="Pfam" id="PF10588">
    <property type="entry name" value="NADH-G_4Fe-4S_3"/>
    <property type="match status" value="1"/>
</dbReference>
<dbReference type="Pfam" id="PF13510">
    <property type="entry name" value="Fer2_4"/>
    <property type="match status" value="1"/>
</dbReference>
<dbReference type="InterPro" id="IPR017900">
    <property type="entry name" value="4Fe4S_Fe_S_CS"/>
</dbReference>
<evidence type="ECO:0000313" key="11">
    <source>
        <dbReference type="EMBL" id="SDC70364.1"/>
    </source>
</evidence>
<dbReference type="GO" id="GO:0008901">
    <property type="term" value="F:ferredoxin hydrogenase activity"/>
    <property type="evidence" value="ECO:0007669"/>
    <property type="project" value="InterPro"/>
</dbReference>
<gene>
    <name evidence="11" type="ORF">SAMN05216323_104515</name>
</gene>
<dbReference type="InterPro" id="IPR049830">
    <property type="entry name" value="HndD"/>
</dbReference>
<evidence type="ECO:0000256" key="6">
    <source>
        <dbReference type="ARBA" id="ARBA00023004"/>
    </source>
</evidence>
<dbReference type="Pfam" id="PF02256">
    <property type="entry name" value="Fe_hyd_SSU"/>
    <property type="match status" value="1"/>
</dbReference>
<evidence type="ECO:0000259" key="8">
    <source>
        <dbReference type="PROSITE" id="PS51085"/>
    </source>
</evidence>
<dbReference type="Gene3D" id="3.30.70.20">
    <property type="match status" value="1"/>
</dbReference>